<evidence type="ECO:0000256" key="7">
    <source>
        <dbReference type="ARBA" id="ARBA00023157"/>
    </source>
</evidence>
<evidence type="ECO:0000256" key="6">
    <source>
        <dbReference type="ARBA" id="ARBA00023027"/>
    </source>
</evidence>
<dbReference type="Gene3D" id="3.30.390.30">
    <property type="match status" value="1"/>
</dbReference>
<dbReference type="InterPro" id="IPR012999">
    <property type="entry name" value="Pyr_OxRdtase_I_AS"/>
</dbReference>
<dbReference type="SUPFAM" id="SSF55424">
    <property type="entry name" value="FAD/NAD-linked reductases, dimerisation (C-terminal) domain"/>
    <property type="match status" value="1"/>
</dbReference>
<feature type="domain" description="Pyridine nucleotide-disulphide oxidoreductase dimerisation" evidence="10">
    <location>
        <begin position="347"/>
        <end position="458"/>
    </location>
</feature>
<keyword evidence="4 9" id="KW-0274">FAD</keyword>
<organism evidence="12 13">
    <name type="scientific">Candidatus Marsarchaeota G2 archaeon OSP_D</name>
    <dbReference type="NCBI Taxonomy" id="1978157"/>
    <lineage>
        <taxon>Archaea</taxon>
        <taxon>Candidatus Marsarchaeota</taxon>
        <taxon>Candidatus Marsarchaeota group 2</taxon>
    </lineage>
</organism>
<evidence type="ECO:0000256" key="5">
    <source>
        <dbReference type="ARBA" id="ARBA00023002"/>
    </source>
</evidence>
<dbReference type="InterPro" id="IPR001100">
    <property type="entry name" value="Pyr_nuc-diS_OxRdtase"/>
</dbReference>
<comment type="caution">
    <text evidence="12">The sequence shown here is derived from an EMBL/GenBank/DDBJ whole genome shotgun (WGS) entry which is preliminary data.</text>
</comment>
<dbReference type="InterPro" id="IPR004099">
    <property type="entry name" value="Pyr_nucl-diS_OxRdtase_dimer"/>
</dbReference>
<evidence type="ECO:0000256" key="2">
    <source>
        <dbReference type="ARBA" id="ARBA00007532"/>
    </source>
</evidence>
<evidence type="ECO:0000256" key="8">
    <source>
        <dbReference type="ARBA" id="ARBA00023284"/>
    </source>
</evidence>
<dbReference type="Gene3D" id="3.50.50.60">
    <property type="entry name" value="FAD/NAD(P)-binding domain"/>
    <property type="match status" value="2"/>
</dbReference>
<dbReference type="Proteomes" id="UP000240322">
    <property type="component" value="Unassembled WGS sequence"/>
</dbReference>
<dbReference type="SUPFAM" id="SSF51905">
    <property type="entry name" value="FAD/NAD(P)-binding domain"/>
    <property type="match status" value="1"/>
</dbReference>
<reference evidence="12 13" key="1">
    <citation type="submission" date="2017-04" db="EMBL/GenBank/DDBJ databases">
        <title>Novel microbial lineages endemic to geothermal iron-oxide mats fill important gaps in the evolutionary history of Archaea.</title>
        <authorList>
            <person name="Jay Z.J."/>
            <person name="Beam J.P."/>
            <person name="Dlakic M."/>
            <person name="Rusch D.B."/>
            <person name="Kozubal M.A."/>
            <person name="Inskeep W.P."/>
        </authorList>
    </citation>
    <scope>NUCLEOTIDE SEQUENCE [LARGE SCALE GENOMIC DNA]</scope>
    <source>
        <strain evidence="12">OSP_D</strain>
    </source>
</reference>
<evidence type="ECO:0000256" key="3">
    <source>
        <dbReference type="ARBA" id="ARBA00022630"/>
    </source>
</evidence>
<evidence type="ECO:0000259" key="11">
    <source>
        <dbReference type="Pfam" id="PF07992"/>
    </source>
</evidence>
<keyword evidence="6" id="KW-0520">NAD</keyword>
<sequence length="481" mass="53249">MARPKRYDLIVIGTGSVMETVELMLRDNPRLKVAVIDKDTPGGICLTRGCIPSKILLYSADLLRLIEGASEFGLDVKIEGVRFEYIMDRMRNMIGSEVNMIREGLSKSPNIRFYNQPAEFVEPYILRVGGQLITADMIFLGAGSKPHIPQIAGLDEAGYLTSDSVLELKSKPDSLIIVGGGYIAAEYAHFFSAMGTDVTIVGRNPRLLPDEEPEVSALAARMLSKHLKVVTNTEVFRVERLNPRRKRVYARDRSTGAERVFEAAEVLIAAGRAPTTDILHPERSGVEVDSQGWIRVNEFLQTTQRNIWALGDATGGYMFKHRANYDAIILYYNAWLGRRVKVDYSAVPHAVFTHPEVASVGLKESEAVKKYGEDKVLVGVERYQDTAKGEAMGVRDCFAKIIVHADTMKVLGAHIIGPYASTLIQEVVNVMSTPGANLNVLLDSMHIHPALSEVVQRAAGSLASVQEYHHILEHHYGFTTQ</sequence>
<dbReference type="InterPro" id="IPR016156">
    <property type="entry name" value="FAD/NAD-linked_Rdtase_dimer_sf"/>
</dbReference>
<dbReference type="PIRSF" id="PIRSF000350">
    <property type="entry name" value="Mercury_reductase_MerA"/>
    <property type="match status" value="1"/>
</dbReference>
<dbReference type="EMBL" id="NEXE01000176">
    <property type="protein sequence ID" value="PSN87223.1"/>
    <property type="molecule type" value="Genomic_DNA"/>
</dbReference>
<evidence type="ECO:0000259" key="10">
    <source>
        <dbReference type="Pfam" id="PF02852"/>
    </source>
</evidence>
<evidence type="ECO:0000256" key="1">
    <source>
        <dbReference type="ARBA" id="ARBA00001974"/>
    </source>
</evidence>
<evidence type="ECO:0000256" key="9">
    <source>
        <dbReference type="RuleBase" id="RU003691"/>
    </source>
</evidence>
<comment type="similarity">
    <text evidence="2 9">Belongs to the class-I pyridine nucleotide-disulfide oxidoreductase family.</text>
</comment>
<evidence type="ECO:0000313" key="13">
    <source>
        <dbReference type="Proteomes" id="UP000240322"/>
    </source>
</evidence>
<name>A0A2R6ALM6_9ARCH</name>
<proteinExistence type="inferred from homology"/>
<feature type="domain" description="FAD/NAD(P)-binding" evidence="11">
    <location>
        <begin position="7"/>
        <end position="324"/>
    </location>
</feature>
<evidence type="ECO:0000256" key="4">
    <source>
        <dbReference type="ARBA" id="ARBA00022827"/>
    </source>
</evidence>
<dbReference type="Pfam" id="PF07992">
    <property type="entry name" value="Pyr_redox_2"/>
    <property type="match status" value="1"/>
</dbReference>
<dbReference type="InterPro" id="IPR050151">
    <property type="entry name" value="Class-I_Pyr_Nuc-Dis_Oxidored"/>
</dbReference>
<keyword evidence="7" id="KW-1015">Disulfide bond</keyword>
<dbReference type="GO" id="GO:0004148">
    <property type="term" value="F:dihydrolipoyl dehydrogenase (NADH) activity"/>
    <property type="evidence" value="ECO:0007669"/>
    <property type="project" value="TreeGrafter"/>
</dbReference>
<keyword evidence="3 9" id="KW-0285">Flavoprotein</keyword>
<dbReference type="InterPro" id="IPR023753">
    <property type="entry name" value="FAD/NAD-binding_dom"/>
</dbReference>
<dbReference type="PRINTS" id="PR00368">
    <property type="entry name" value="FADPNR"/>
</dbReference>
<comment type="cofactor">
    <cofactor evidence="1">
        <name>FAD</name>
        <dbReference type="ChEBI" id="CHEBI:57692"/>
    </cofactor>
</comment>
<protein>
    <submittedName>
        <fullName evidence="12">Dihydrolipoyl dehydrogenase</fullName>
    </submittedName>
</protein>
<dbReference type="InterPro" id="IPR036188">
    <property type="entry name" value="FAD/NAD-bd_sf"/>
</dbReference>
<dbReference type="PANTHER" id="PTHR22912:SF151">
    <property type="entry name" value="DIHYDROLIPOYL DEHYDROGENASE, MITOCHONDRIAL"/>
    <property type="match status" value="1"/>
</dbReference>
<dbReference type="PRINTS" id="PR00411">
    <property type="entry name" value="PNDRDTASEI"/>
</dbReference>
<dbReference type="PANTHER" id="PTHR22912">
    <property type="entry name" value="DISULFIDE OXIDOREDUCTASE"/>
    <property type="match status" value="1"/>
</dbReference>
<keyword evidence="8 9" id="KW-0676">Redox-active center</keyword>
<dbReference type="GO" id="GO:0006103">
    <property type="term" value="P:2-oxoglutarate metabolic process"/>
    <property type="evidence" value="ECO:0007669"/>
    <property type="project" value="TreeGrafter"/>
</dbReference>
<keyword evidence="5 9" id="KW-0560">Oxidoreductase</keyword>
<dbReference type="Pfam" id="PF02852">
    <property type="entry name" value="Pyr_redox_dim"/>
    <property type="match status" value="1"/>
</dbReference>
<dbReference type="AlphaFoldDB" id="A0A2R6ALM6"/>
<dbReference type="PROSITE" id="PS00076">
    <property type="entry name" value="PYRIDINE_REDOX_1"/>
    <property type="match status" value="1"/>
</dbReference>
<evidence type="ECO:0000313" key="12">
    <source>
        <dbReference type="EMBL" id="PSN87223.1"/>
    </source>
</evidence>
<dbReference type="NCBIfam" id="NF004947">
    <property type="entry name" value="PRK06292.2-5"/>
    <property type="match status" value="1"/>
</dbReference>
<gene>
    <name evidence="12" type="ORF">B9Q03_10915</name>
</gene>
<accession>A0A2R6ALM6</accession>
<dbReference type="GO" id="GO:0050660">
    <property type="term" value="F:flavin adenine dinucleotide binding"/>
    <property type="evidence" value="ECO:0007669"/>
    <property type="project" value="TreeGrafter"/>
</dbReference>